<dbReference type="GO" id="GO:0005737">
    <property type="term" value="C:cytoplasm"/>
    <property type="evidence" value="ECO:0007669"/>
    <property type="project" value="TreeGrafter"/>
</dbReference>
<evidence type="ECO:0000313" key="3">
    <source>
        <dbReference type="EMBL" id="GAP43916.1"/>
    </source>
</evidence>
<keyword evidence="4" id="KW-1185">Reference proteome</keyword>
<feature type="domain" description="GH3 C-terminal" evidence="2">
    <location>
        <begin position="392"/>
        <end position="501"/>
    </location>
</feature>
<gene>
    <name evidence="3" type="ORF">TBC1_112074</name>
</gene>
<dbReference type="RefSeq" id="WP_062041828.1">
    <property type="nucleotide sequence ID" value="NZ_DF968182.1"/>
</dbReference>
<dbReference type="InterPro" id="IPR055377">
    <property type="entry name" value="GH3_M"/>
</dbReference>
<reference evidence="3" key="1">
    <citation type="journal article" date="2015" name="Genome Announc.">
        <title>Draft Genome Sequence of Bacteroidales Strain TBC1, a Novel Isolate from a Methanogenic Wastewater Treatment System.</title>
        <authorList>
            <person name="Tourlousse D.M."/>
            <person name="Matsuura N."/>
            <person name="Sun L."/>
            <person name="Toyonaga M."/>
            <person name="Kuroda K."/>
            <person name="Ohashi A."/>
            <person name="Cruz R."/>
            <person name="Yamaguchi T."/>
            <person name="Sekiguchi Y."/>
        </authorList>
    </citation>
    <scope>NUCLEOTIDE SEQUENCE [LARGE SCALE GENOMIC DNA]</scope>
    <source>
        <strain evidence="3">TBC1</strain>
    </source>
</reference>
<dbReference type="PANTHER" id="PTHR31901">
    <property type="entry name" value="GH3 DOMAIN-CONTAINING PROTEIN"/>
    <property type="match status" value="1"/>
</dbReference>
<dbReference type="PANTHER" id="PTHR31901:SF9">
    <property type="entry name" value="GH3 DOMAIN-CONTAINING PROTEIN"/>
    <property type="match status" value="1"/>
</dbReference>
<evidence type="ECO:0000259" key="2">
    <source>
        <dbReference type="Pfam" id="PF23572"/>
    </source>
</evidence>
<feature type="domain" description="GH3 middle" evidence="1">
    <location>
        <begin position="300"/>
        <end position="365"/>
    </location>
</feature>
<dbReference type="EMBL" id="DF968182">
    <property type="protein sequence ID" value="GAP43916.1"/>
    <property type="molecule type" value="Genomic_DNA"/>
</dbReference>
<protein>
    <submittedName>
        <fullName evidence="3">GH3 auxin-responsive promoter</fullName>
    </submittedName>
</protein>
<dbReference type="Pfam" id="PF23571">
    <property type="entry name" value="GH3_M"/>
    <property type="match status" value="1"/>
</dbReference>
<evidence type="ECO:0000259" key="1">
    <source>
        <dbReference type="Pfam" id="PF23571"/>
    </source>
</evidence>
<dbReference type="InterPro" id="IPR055378">
    <property type="entry name" value="GH3_C"/>
</dbReference>
<dbReference type="Proteomes" id="UP000053091">
    <property type="component" value="Unassembled WGS sequence"/>
</dbReference>
<accession>A0A0S7BT39</accession>
<dbReference type="PATRIC" id="fig|1678841.3.peg.2317"/>
<organism evidence="3">
    <name type="scientific">Lentimicrobium saccharophilum</name>
    <dbReference type="NCBI Taxonomy" id="1678841"/>
    <lineage>
        <taxon>Bacteria</taxon>
        <taxon>Pseudomonadati</taxon>
        <taxon>Bacteroidota</taxon>
        <taxon>Bacteroidia</taxon>
        <taxon>Bacteroidales</taxon>
        <taxon>Lentimicrobiaceae</taxon>
        <taxon>Lentimicrobium</taxon>
    </lineage>
</organism>
<dbReference type="InterPro" id="IPR004993">
    <property type="entry name" value="GH3"/>
</dbReference>
<proteinExistence type="predicted"/>
<dbReference type="GO" id="GO:0016881">
    <property type="term" value="F:acid-amino acid ligase activity"/>
    <property type="evidence" value="ECO:0007669"/>
    <property type="project" value="TreeGrafter"/>
</dbReference>
<dbReference type="Pfam" id="PF03321">
    <property type="entry name" value="GH3"/>
    <property type="match status" value="2"/>
</dbReference>
<dbReference type="OrthoDB" id="5678283at2"/>
<name>A0A0S7BT39_9BACT</name>
<dbReference type="AlphaFoldDB" id="A0A0S7BT39"/>
<dbReference type="STRING" id="1678841.TBC1_112074"/>
<dbReference type="Pfam" id="PF23572">
    <property type="entry name" value="GH3_C"/>
    <property type="match status" value="1"/>
</dbReference>
<evidence type="ECO:0000313" key="4">
    <source>
        <dbReference type="Proteomes" id="UP000053091"/>
    </source>
</evidence>
<sequence>MPILGSIIKSAIEFPSKIPLEKIRRLSPEKQQMATLKKLLREAQYTALGETYEFGNMLRQKDFIQAFRQKVPLHDYNAIHQRWWYRTLNGEAFVSWPGKVKYFALSSGTSEASSKYIPVTADMLRAIKKTSIRQIFSLARYDFPREFYERGILMLGGSTHLQFNGTYYEGDLSGITAGNIPFWFQHFYKPGKRISKERDWTTKLDEIVKNAKNWDIGVIVGVPAWLQILMERIIKHYNVKTIHDVWPNLSIYVHGGVSFAPYAKTFEKLLARPITYIETYLASEGFIAYQSRPNTNAMQLVLDNGLFFEFIPFNDKNFDHEGHFLPDAETLTIDQVEEGKEYALILSSCAGAWRYLIGDTIKFTSKALSEIVITGRTKHFLNLCGEHLSQENMNRAIQLLEEQTNIPVPEFTVAGIKHDSMFAHKWYLGTPSDLSTLDVKAIRDRIDQNLKDLNDDYRVERIAAIREVLVEVLPLQLFYDYMKILGKEGGQHKFPRVIKNEKHLHWEEFLDKNYRNRM</sequence>